<dbReference type="InterPro" id="IPR035986">
    <property type="entry name" value="PKD_dom_sf"/>
</dbReference>
<dbReference type="CDD" id="cd00146">
    <property type="entry name" value="PKD"/>
    <property type="match status" value="1"/>
</dbReference>
<dbReference type="EMBL" id="BPLR01004292">
    <property type="protein sequence ID" value="GIX93747.1"/>
    <property type="molecule type" value="Genomic_DNA"/>
</dbReference>
<dbReference type="SMART" id="SM00089">
    <property type="entry name" value="PKD"/>
    <property type="match status" value="1"/>
</dbReference>
<sequence length="745" mass="83903">MWYQSRSLVFYRSNIIISVTGLTVKPSDDVVQTATDVVFSMSYDTGEDVEFTIDYGDGSSGTFNDVHDVLAHKYYVPGKYKSKYQQNLLSYRVLASTEVTVADSIEDKSVVFSCPPVVKPTVVVTCNLTTITGGFVTMEIDYGDESDKVVMGLPDTNIQALGPLIPQHLTPEMAPKESGYMLVIPQREPVNTRGRLSAVQLWALESGAMAVMVLRKNVLKEQLNKVLEFEIVHVIQITVEIGHQYVTLTDTPEVLPGDIIGFISTMAKVSYRLIFNNVKLTGNHTQKKNLIWVLLLFDMQETVIPQEIITNTQKVHYLQAIVNNPIELGVQYLFNKKTVFCISCDTKTRSGLKRPLAGLKLSVNPPDVSTTEQVTIEIKISGGTFVDVIWEFGDGRSKKEFLREVKKGGKYEKTYKYPEPGVYVIRVKASNPHANFTQVHILKAQRPVLPIYGVTTNTPQILPSAIMFELTYPGSELLPTNATAVFTFGDKKLGSGMFQKEGEVELYIVQMANGTTLMNSSDTTYTTMFQEYLRTIMYKKTTDPVFLFLYLMEPVEGLIAIDNVNATLEEEEDKEFEIYLERVGTDTCLLVDYDDGTVLRAFGNGETCNDTAEEVVWEGELENPLVIRHSYISKGYIDAFFKAFNAISEVNTTVRFFITNQTCKAPDLAIRNRIPSYYLAPETFRSLPVVLYSYTTMKCNDSADTVRSWSGFRLNETNGQVIEEIDLTMVDSYRKSMLYLRPFFS</sequence>
<dbReference type="Proteomes" id="UP001054945">
    <property type="component" value="Unassembled WGS sequence"/>
</dbReference>
<name>A0AAV4PF60_CAEEX</name>
<dbReference type="InterPro" id="IPR022409">
    <property type="entry name" value="PKD/Chitinase_dom"/>
</dbReference>
<feature type="domain" description="PKD" evidence="1">
    <location>
        <begin position="357"/>
        <end position="431"/>
    </location>
</feature>
<dbReference type="InterPro" id="IPR000601">
    <property type="entry name" value="PKD_dom"/>
</dbReference>
<dbReference type="Pfam" id="PF00801">
    <property type="entry name" value="PKD"/>
    <property type="match status" value="1"/>
</dbReference>
<gene>
    <name evidence="2" type="primary">AVEN_270180_1</name>
    <name evidence="2" type="ORF">CEXT_424391</name>
</gene>
<organism evidence="2 3">
    <name type="scientific">Caerostris extrusa</name>
    <name type="common">Bark spider</name>
    <name type="synonym">Caerostris bankana</name>
    <dbReference type="NCBI Taxonomy" id="172846"/>
    <lineage>
        <taxon>Eukaryota</taxon>
        <taxon>Metazoa</taxon>
        <taxon>Ecdysozoa</taxon>
        <taxon>Arthropoda</taxon>
        <taxon>Chelicerata</taxon>
        <taxon>Arachnida</taxon>
        <taxon>Araneae</taxon>
        <taxon>Araneomorphae</taxon>
        <taxon>Entelegynae</taxon>
        <taxon>Araneoidea</taxon>
        <taxon>Araneidae</taxon>
        <taxon>Caerostris</taxon>
    </lineage>
</organism>
<comment type="caution">
    <text evidence="2">The sequence shown here is derived from an EMBL/GenBank/DDBJ whole genome shotgun (WGS) entry which is preliminary data.</text>
</comment>
<proteinExistence type="predicted"/>
<dbReference type="SUPFAM" id="SSF49299">
    <property type="entry name" value="PKD domain"/>
    <property type="match status" value="1"/>
</dbReference>
<evidence type="ECO:0000313" key="2">
    <source>
        <dbReference type="EMBL" id="GIX93747.1"/>
    </source>
</evidence>
<accession>A0AAV4PF60</accession>
<dbReference type="PROSITE" id="PS50093">
    <property type="entry name" value="PKD"/>
    <property type="match status" value="1"/>
</dbReference>
<evidence type="ECO:0000259" key="1">
    <source>
        <dbReference type="PROSITE" id="PS50093"/>
    </source>
</evidence>
<reference evidence="2 3" key="1">
    <citation type="submission" date="2021-06" db="EMBL/GenBank/DDBJ databases">
        <title>Caerostris extrusa draft genome.</title>
        <authorList>
            <person name="Kono N."/>
            <person name="Arakawa K."/>
        </authorList>
    </citation>
    <scope>NUCLEOTIDE SEQUENCE [LARGE SCALE GENOMIC DNA]</scope>
</reference>
<protein>
    <recommendedName>
        <fullName evidence="1">PKD domain-containing protein</fullName>
    </recommendedName>
</protein>
<evidence type="ECO:0000313" key="3">
    <source>
        <dbReference type="Proteomes" id="UP001054945"/>
    </source>
</evidence>
<keyword evidence="3" id="KW-1185">Reference proteome</keyword>
<dbReference type="AlphaFoldDB" id="A0AAV4PF60"/>